<dbReference type="GO" id="GO:0005829">
    <property type="term" value="C:cytosol"/>
    <property type="evidence" value="ECO:0007669"/>
    <property type="project" value="TreeGrafter"/>
</dbReference>
<evidence type="ECO:0000256" key="1">
    <source>
        <dbReference type="ARBA" id="ARBA00001298"/>
    </source>
</evidence>
<evidence type="ECO:0000256" key="3">
    <source>
        <dbReference type="ARBA" id="ARBA00012098"/>
    </source>
</evidence>
<evidence type="ECO:0000256" key="7">
    <source>
        <dbReference type="RuleBase" id="RU364069"/>
    </source>
</evidence>
<dbReference type="EMBL" id="AP019782">
    <property type="protein sequence ID" value="BBL69908.1"/>
    <property type="molecule type" value="Genomic_DNA"/>
</dbReference>
<feature type="active site" description="Proton acceptor" evidence="5">
    <location>
        <position position="62"/>
    </location>
</feature>
<dbReference type="InterPro" id="IPR014710">
    <property type="entry name" value="RmlC-like_jellyroll"/>
</dbReference>
<dbReference type="GO" id="GO:0019305">
    <property type="term" value="P:dTDP-rhamnose biosynthetic process"/>
    <property type="evidence" value="ECO:0007669"/>
    <property type="project" value="UniProtKB-UniRule"/>
</dbReference>
<dbReference type="SUPFAM" id="SSF51182">
    <property type="entry name" value="RmlC-like cupins"/>
    <property type="match status" value="1"/>
</dbReference>
<accession>A0A8D4VKQ4</accession>
<gene>
    <name evidence="8" type="primary">rfbC-1</name>
    <name evidence="8" type="ORF">MoryE10_05140</name>
</gene>
<feature type="active site" description="Proton donor" evidence="5">
    <location>
        <position position="131"/>
    </location>
</feature>
<evidence type="ECO:0000256" key="6">
    <source>
        <dbReference type="PIRSR" id="PIRSR600888-3"/>
    </source>
</evidence>
<dbReference type="AlphaFoldDB" id="A0A8D4VKQ4"/>
<dbReference type="GO" id="GO:0000271">
    <property type="term" value="P:polysaccharide biosynthetic process"/>
    <property type="evidence" value="ECO:0007669"/>
    <property type="project" value="TreeGrafter"/>
</dbReference>
<dbReference type="CDD" id="cd00438">
    <property type="entry name" value="cupin_RmlC"/>
    <property type="match status" value="1"/>
</dbReference>
<comment type="pathway">
    <text evidence="7">Carbohydrate biosynthesis; dTDP-L-rhamnose biosynthesis.</text>
</comment>
<proteinExistence type="inferred from homology"/>
<dbReference type="Pfam" id="PF00908">
    <property type="entry name" value="dTDP_sugar_isom"/>
    <property type="match status" value="1"/>
</dbReference>
<name>A0A8D4VKQ4_9GAMM</name>
<feature type="site" description="Participates in a stacking interaction with the thymidine ring of dTDP-4-oxo-6-deoxyglucose" evidence="6">
    <location>
        <position position="137"/>
    </location>
</feature>
<dbReference type="InterPro" id="IPR000888">
    <property type="entry name" value="RmlC-like"/>
</dbReference>
<sequence length="181" mass="19987">MRITATAIPDVLMLEPKVFGDERGFFFESFNQKAFEQAVGAALPFVQDNHSRSAKGVLRGLHYQIKQAQGKLVRVVAGEVFDVAVDLRKSSPSFGRWVGERLSAENKRQLWVPPGFAHGFLVLSESAEFLYKTTDYYAPEHERSIAWNDPDLGIAWPLSGEPSLSAKDQAGVAFGGAEVFP</sequence>
<protein>
    <recommendedName>
        <fullName evidence="4 7">dTDP-4-dehydrorhamnose 3,5-epimerase</fullName>
        <ecNumber evidence="3 7">5.1.3.13</ecNumber>
    </recommendedName>
    <alternativeName>
        <fullName evidence="7">Thymidine diphospho-4-keto-rhamnose 3,5-epimerase</fullName>
    </alternativeName>
</protein>
<dbReference type="RefSeq" id="WP_054772520.1">
    <property type="nucleotide sequence ID" value="NZ_AP019782.1"/>
</dbReference>
<dbReference type="NCBIfam" id="TIGR01221">
    <property type="entry name" value="rmlC"/>
    <property type="match status" value="1"/>
</dbReference>
<dbReference type="PANTHER" id="PTHR21047">
    <property type="entry name" value="DTDP-6-DEOXY-D-GLUCOSE-3,5 EPIMERASE"/>
    <property type="match status" value="1"/>
</dbReference>
<comment type="catalytic activity">
    <reaction evidence="1 7">
        <text>dTDP-4-dehydro-6-deoxy-alpha-D-glucose = dTDP-4-dehydro-beta-L-rhamnose</text>
        <dbReference type="Rhea" id="RHEA:16969"/>
        <dbReference type="ChEBI" id="CHEBI:57649"/>
        <dbReference type="ChEBI" id="CHEBI:62830"/>
        <dbReference type="EC" id="5.1.3.13"/>
    </reaction>
</comment>
<dbReference type="EC" id="5.1.3.13" evidence="3 7"/>
<evidence type="ECO:0000313" key="9">
    <source>
        <dbReference type="Proteomes" id="UP000824988"/>
    </source>
</evidence>
<dbReference type="KEGG" id="moz:MoryE10_05140"/>
<comment type="similarity">
    <text evidence="7">Belongs to the dTDP-4-dehydrorhamnose 3,5-epimerase family.</text>
</comment>
<dbReference type="InterPro" id="IPR011051">
    <property type="entry name" value="RmlC_Cupin_sf"/>
</dbReference>
<dbReference type="UniPathway" id="UPA00124"/>
<keyword evidence="7" id="KW-0413">Isomerase</keyword>
<evidence type="ECO:0000313" key="8">
    <source>
        <dbReference type="EMBL" id="BBL69908.1"/>
    </source>
</evidence>
<evidence type="ECO:0000256" key="4">
    <source>
        <dbReference type="ARBA" id="ARBA00019595"/>
    </source>
</evidence>
<comment type="subunit">
    <text evidence="7">Homodimer.</text>
</comment>
<reference evidence="8" key="1">
    <citation type="submission" date="2019-06" db="EMBL/GenBank/DDBJ databases">
        <title>Complete genome sequence of Methylogaea oryzae strain JCM16910.</title>
        <authorList>
            <person name="Asakawa S."/>
        </authorList>
    </citation>
    <scope>NUCLEOTIDE SEQUENCE</scope>
    <source>
        <strain evidence="8">E10</strain>
    </source>
</reference>
<organism evidence="8 9">
    <name type="scientific">Methylogaea oryzae</name>
    <dbReference type="NCBI Taxonomy" id="1295382"/>
    <lineage>
        <taxon>Bacteria</taxon>
        <taxon>Pseudomonadati</taxon>
        <taxon>Pseudomonadota</taxon>
        <taxon>Gammaproteobacteria</taxon>
        <taxon>Methylococcales</taxon>
        <taxon>Methylococcaceae</taxon>
        <taxon>Methylogaea</taxon>
    </lineage>
</organism>
<dbReference type="Proteomes" id="UP000824988">
    <property type="component" value="Chromosome"/>
</dbReference>
<comment type="function">
    <text evidence="2 7">Catalyzes the epimerization of the C3' and C5'positions of dTDP-6-deoxy-D-xylo-4-hexulose, forming dTDP-6-deoxy-L-lyxo-4-hexulose.</text>
</comment>
<dbReference type="PANTHER" id="PTHR21047:SF2">
    <property type="entry name" value="THYMIDINE DIPHOSPHO-4-KETO-RHAMNOSE 3,5-EPIMERASE"/>
    <property type="match status" value="1"/>
</dbReference>
<evidence type="ECO:0000256" key="2">
    <source>
        <dbReference type="ARBA" id="ARBA00001997"/>
    </source>
</evidence>
<keyword evidence="9" id="KW-1185">Reference proteome</keyword>
<dbReference type="Gene3D" id="2.60.120.10">
    <property type="entry name" value="Jelly Rolls"/>
    <property type="match status" value="1"/>
</dbReference>
<dbReference type="GO" id="GO:0008830">
    <property type="term" value="F:dTDP-4-dehydrorhamnose 3,5-epimerase activity"/>
    <property type="evidence" value="ECO:0007669"/>
    <property type="project" value="UniProtKB-UniRule"/>
</dbReference>
<evidence type="ECO:0000256" key="5">
    <source>
        <dbReference type="PIRSR" id="PIRSR600888-1"/>
    </source>
</evidence>